<dbReference type="InterPro" id="IPR036691">
    <property type="entry name" value="Endo/exonu/phosph_ase_sf"/>
</dbReference>
<evidence type="ECO:0000256" key="9">
    <source>
        <dbReference type="SAM" id="Phobius"/>
    </source>
</evidence>
<dbReference type="Gene3D" id="3.60.10.10">
    <property type="entry name" value="Endonuclease/exonuclease/phosphatase"/>
    <property type="match status" value="1"/>
</dbReference>
<evidence type="ECO:0000313" key="12">
    <source>
        <dbReference type="Proteomes" id="UP000482209"/>
    </source>
</evidence>
<dbReference type="InterPro" id="IPR051547">
    <property type="entry name" value="TDP2-like"/>
</dbReference>
<keyword evidence="9" id="KW-0472">Membrane</keyword>
<dbReference type="GO" id="GO:0004519">
    <property type="term" value="F:endonuclease activity"/>
    <property type="evidence" value="ECO:0007669"/>
    <property type="project" value="UniProtKB-KW"/>
</dbReference>
<reference evidence="11 12" key="1">
    <citation type="submission" date="2019-08" db="EMBL/GenBank/DDBJ databases">
        <title>In-depth cultivation of the pig gut microbiome towards novel bacterial diversity and tailored functional studies.</title>
        <authorList>
            <person name="Wylensek D."/>
            <person name="Hitch T.C.A."/>
            <person name="Clavel T."/>
        </authorList>
    </citation>
    <scope>NUCLEOTIDE SEQUENCE [LARGE SCALE GENOMIC DNA]</scope>
    <source>
        <strain evidence="11 12">WCA-693-APC-MOT-I</strain>
    </source>
</reference>
<keyword evidence="9" id="KW-0812">Transmembrane</keyword>
<dbReference type="EMBL" id="VUMT01000003">
    <property type="protein sequence ID" value="MSS62855.1"/>
    <property type="molecule type" value="Genomic_DNA"/>
</dbReference>
<evidence type="ECO:0000256" key="2">
    <source>
        <dbReference type="ARBA" id="ARBA00001946"/>
    </source>
</evidence>
<evidence type="ECO:0000256" key="1">
    <source>
        <dbReference type="ARBA" id="ARBA00001936"/>
    </source>
</evidence>
<dbReference type="GO" id="GO:0006281">
    <property type="term" value="P:DNA repair"/>
    <property type="evidence" value="ECO:0007669"/>
    <property type="project" value="UniProtKB-KW"/>
</dbReference>
<name>A0A6L5XVL4_9FIRM</name>
<evidence type="ECO:0000313" key="11">
    <source>
        <dbReference type="EMBL" id="MSS62855.1"/>
    </source>
</evidence>
<evidence type="ECO:0000256" key="8">
    <source>
        <dbReference type="ARBA" id="ARBA00023204"/>
    </source>
</evidence>
<keyword evidence="6" id="KW-0378">Hydrolase</keyword>
<keyword evidence="7" id="KW-0460">Magnesium</keyword>
<keyword evidence="12" id="KW-1185">Reference proteome</keyword>
<dbReference type="GO" id="GO:0046872">
    <property type="term" value="F:metal ion binding"/>
    <property type="evidence" value="ECO:0007669"/>
    <property type="project" value="UniProtKB-KW"/>
</dbReference>
<dbReference type="AlphaFoldDB" id="A0A6L5XVL4"/>
<dbReference type="Pfam" id="PF03372">
    <property type="entry name" value="Exo_endo_phos"/>
    <property type="match status" value="1"/>
</dbReference>
<keyword evidence="8" id="KW-0234">DNA repair</keyword>
<comment type="cofactor">
    <cofactor evidence="1">
        <name>Mn(2+)</name>
        <dbReference type="ChEBI" id="CHEBI:29035"/>
    </cofactor>
</comment>
<keyword evidence="5" id="KW-0227">DNA damage</keyword>
<gene>
    <name evidence="11" type="ORF">FYJ58_03050</name>
</gene>
<organism evidence="11 12">
    <name type="scientific">Velocimicrobium porci</name>
    <dbReference type="NCBI Taxonomy" id="2606634"/>
    <lineage>
        <taxon>Bacteria</taxon>
        <taxon>Bacillati</taxon>
        <taxon>Bacillota</taxon>
        <taxon>Clostridia</taxon>
        <taxon>Lachnospirales</taxon>
        <taxon>Lachnospiraceae</taxon>
        <taxon>Velocimicrobium</taxon>
    </lineage>
</organism>
<dbReference type="GO" id="GO:0016787">
    <property type="term" value="F:hydrolase activity"/>
    <property type="evidence" value="ECO:0007669"/>
    <property type="project" value="UniProtKB-KW"/>
</dbReference>
<keyword evidence="9" id="KW-1133">Transmembrane helix</keyword>
<evidence type="ECO:0000256" key="6">
    <source>
        <dbReference type="ARBA" id="ARBA00022801"/>
    </source>
</evidence>
<keyword evidence="11" id="KW-0255">Endonuclease</keyword>
<dbReference type="PANTHER" id="PTHR15822:SF4">
    <property type="entry name" value="TYROSYL-DNA PHOSPHODIESTERASE 2"/>
    <property type="match status" value="1"/>
</dbReference>
<keyword evidence="4" id="KW-0479">Metal-binding</keyword>
<protein>
    <submittedName>
        <fullName evidence="11">Endonuclease</fullName>
    </submittedName>
</protein>
<feature type="domain" description="Endonuclease/exonuclease/phosphatase" evidence="10">
    <location>
        <begin position="58"/>
        <end position="271"/>
    </location>
</feature>
<keyword evidence="3" id="KW-0540">Nuclease</keyword>
<dbReference type="RefSeq" id="WP_154517062.1">
    <property type="nucleotide sequence ID" value="NZ_VUMT01000003.1"/>
</dbReference>
<dbReference type="Proteomes" id="UP000482209">
    <property type="component" value="Unassembled WGS sequence"/>
</dbReference>
<evidence type="ECO:0000256" key="7">
    <source>
        <dbReference type="ARBA" id="ARBA00022842"/>
    </source>
</evidence>
<dbReference type="SUPFAM" id="SSF56219">
    <property type="entry name" value="DNase I-like"/>
    <property type="match status" value="1"/>
</dbReference>
<comment type="caution">
    <text evidence="11">The sequence shown here is derived from an EMBL/GenBank/DDBJ whole genome shotgun (WGS) entry which is preliminary data.</text>
</comment>
<evidence type="ECO:0000256" key="4">
    <source>
        <dbReference type="ARBA" id="ARBA00022723"/>
    </source>
</evidence>
<proteinExistence type="predicted"/>
<evidence type="ECO:0000256" key="5">
    <source>
        <dbReference type="ARBA" id="ARBA00022763"/>
    </source>
</evidence>
<comment type="cofactor">
    <cofactor evidence="2">
        <name>Mg(2+)</name>
        <dbReference type="ChEBI" id="CHEBI:18420"/>
    </cofactor>
</comment>
<dbReference type="PANTHER" id="PTHR15822">
    <property type="entry name" value="TRAF AND TNF RECEPTOR-ASSOCIATED PROTEIN"/>
    <property type="match status" value="1"/>
</dbReference>
<evidence type="ECO:0000259" key="10">
    <source>
        <dbReference type="Pfam" id="PF03372"/>
    </source>
</evidence>
<feature type="transmembrane region" description="Helical" evidence="9">
    <location>
        <begin position="7"/>
        <end position="28"/>
    </location>
</feature>
<sequence>MKKLLKIVLGIVLGIVALIAVAVGYLTAVEYRPEDIETLDVKGESSKKLNLKDKVSVLTFNVGYGCNDEKSDFFMDGGSKVLGESKEAVEKNMEGIKQIIEEQDTDVVFLQEIDKDSKRAYGVQEMDFVKKAFEGKGSCAYSRNYDCKYVPYPFPTTGRVNSGAVTLNSFEVKEAKRYNLPTNYKWPIRVCQLKRGLLVERVPLEDSEREVIFVNLHLEAYDTAEGKAAQTKVLVDLLQSEYEKGNYVIAGGDFNQSFPDAGTIEQYPIIDDTYYVPEEMDASILPDTWQWAVDTSKPSARLLNMPYNPEDEKTQYYVIDGFILSPNIKLEGIETLDKQFQYTDHNPVKLTISFQE</sequence>
<evidence type="ECO:0000256" key="3">
    <source>
        <dbReference type="ARBA" id="ARBA00022722"/>
    </source>
</evidence>
<accession>A0A6L5XVL4</accession>
<dbReference type="InterPro" id="IPR005135">
    <property type="entry name" value="Endo/exonuclease/phosphatase"/>
</dbReference>